<evidence type="ECO:0000256" key="4">
    <source>
        <dbReference type="ARBA" id="ARBA00022840"/>
    </source>
</evidence>
<dbReference type="RefSeq" id="WP_069642249.1">
    <property type="nucleotide sequence ID" value="NZ_MIJE01000001.1"/>
</dbReference>
<gene>
    <name evidence="9" type="ORF">BHF68_00675</name>
</gene>
<accession>A0A1E5G6C2</accession>
<name>A0A1E5G6C2_9FIRM</name>
<feature type="domain" description="ABC transporter" evidence="8">
    <location>
        <begin position="2"/>
        <end position="241"/>
    </location>
</feature>
<dbReference type="InterPro" id="IPR045865">
    <property type="entry name" value="ACT-like_dom_sf"/>
</dbReference>
<organism evidence="9 10">
    <name type="scientific">Desulfuribacillus alkaliarsenatis</name>
    <dbReference type="NCBI Taxonomy" id="766136"/>
    <lineage>
        <taxon>Bacteria</taxon>
        <taxon>Bacillati</taxon>
        <taxon>Bacillota</taxon>
        <taxon>Desulfuribacillia</taxon>
        <taxon>Desulfuribacillales</taxon>
        <taxon>Desulfuribacillaceae</taxon>
        <taxon>Desulfuribacillus</taxon>
    </lineage>
</organism>
<dbReference type="OrthoDB" id="9802264at2"/>
<dbReference type="InterPro" id="IPR041701">
    <property type="entry name" value="MetN_ABC"/>
</dbReference>
<dbReference type="PANTHER" id="PTHR43166">
    <property type="entry name" value="AMINO ACID IMPORT ATP-BINDING PROTEIN"/>
    <property type="match status" value="1"/>
</dbReference>
<reference evidence="9 10" key="1">
    <citation type="submission" date="2016-09" db="EMBL/GenBank/DDBJ databases">
        <title>Draft genome sequence for the type strain of Desulfuribacillus alkaliarsenatis AHT28, an obligately anaerobic, sulfidogenic bacterium isolated from Russian soda lake sediments.</title>
        <authorList>
            <person name="Abin C.A."/>
            <person name="Hollibaugh J.T."/>
        </authorList>
    </citation>
    <scope>NUCLEOTIDE SEQUENCE [LARGE SCALE GENOMIC DNA]</scope>
    <source>
        <strain evidence="9 10">AHT28</strain>
    </source>
</reference>
<dbReference type="SMART" id="SM00930">
    <property type="entry name" value="NIL"/>
    <property type="match status" value="1"/>
</dbReference>
<dbReference type="InterPro" id="IPR018449">
    <property type="entry name" value="NIL_domain"/>
</dbReference>
<dbReference type="Pfam" id="PF09383">
    <property type="entry name" value="NIL"/>
    <property type="match status" value="1"/>
</dbReference>
<dbReference type="STRING" id="766136.BHF68_00675"/>
<dbReference type="Gene3D" id="3.30.70.260">
    <property type="match status" value="1"/>
</dbReference>
<keyword evidence="10" id="KW-1185">Reference proteome</keyword>
<evidence type="ECO:0000259" key="8">
    <source>
        <dbReference type="PROSITE" id="PS50893"/>
    </source>
</evidence>
<dbReference type="SMART" id="SM00382">
    <property type="entry name" value="AAA"/>
    <property type="match status" value="1"/>
</dbReference>
<evidence type="ECO:0000313" key="9">
    <source>
        <dbReference type="EMBL" id="OEF98757.1"/>
    </source>
</evidence>
<keyword evidence="3" id="KW-0547">Nucleotide-binding</keyword>
<keyword evidence="6" id="KW-0029">Amino-acid transport</keyword>
<keyword evidence="1" id="KW-0813">Transport</keyword>
<sequence length="343" mass="38002">MIKVDNLQKVYQTNGKSIVALENIDLEITQGEIFGIIGYSGAGKSTLIRCFNMLETPTSGNIIIDNQDITRLSTTQLREKRKEIGMIFQHFNLLSARTVRGNIAYPLEIAGMKKADINKRVDELIHLVGLTNQADSYPAQLSGGQKQRVGIARAIANNPKVLLCDEATSALDPKTTLSILELLKDINRRLGLTMVLITHEMEVIKNICDRVAVIDQGQIAELGTVLQLFSQPKTKIAHEFLKQVTHVEVPEEILANFASKDSATHKLLQLSFLGETTSNPVISDMIKTHDIDINILHGQINRIQDTPYGTLVMTVEGAPENISNALKYLKENNIRIEVLTNGL</sequence>
<dbReference type="AlphaFoldDB" id="A0A1E5G6C2"/>
<dbReference type="Gene3D" id="3.40.50.300">
    <property type="entry name" value="P-loop containing nucleotide triphosphate hydrolases"/>
    <property type="match status" value="1"/>
</dbReference>
<dbReference type="Proteomes" id="UP000094296">
    <property type="component" value="Unassembled WGS sequence"/>
</dbReference>
<keyword evidence="5" id="KW-1278">Translocase</keyword>
<dbReference type="InterPro" id="IPR003439">
    <property type="entry name" value="ABC_transporter-like_ATP-bd"/>
</dbReference>
<keyword evidence="4 9" id="KW-0067">ATP-binding</keyword>
<dbReference type="PROSITE" id="PS50893">
    <property type="entry name" value="ABC_TRANSPORTER_2"/>
    <property type="match status" value="1"/>
</dbReference>
<comment type="caution">
    <text evidence="9">The sequence shown here is derived from an EMBL/GenBank/DDBJ whole genome shotgun (WGS) entry which is preliminary data.</text>
</comment>
<evidence type="ECO:0000256" key="6">
    <source>
        <dbReference type="ARBA" id="ARBA00022970"/>
    </source>
</evidence>
<evidence type="ECO:0000256" key="7">
    <source>
        <dbReference type="ARBA" id="ARBA00023136"/>
    </source>
</evidence>
<evidence type="ECO:0000313" key="10">
    <source>
        <dbReference type="Proteomes" id="UP000094296"/>
    </source>
</evidence>
<proteinExistence type="predicted"/>
<dbReference type="InterPro" id="IPR017871">
    <property type="entry name" value="ABC_transporter-like_CS"/>
</dbReference>
<keyword evidence="2" id="KW-1003">Cell membrane</keyword>
<evidence type="ECO:0000256" key="3">
    <source>
        <dbReference type="ARBA" id="ARBA00022741"/>
    </source>
</evidence>
<dbReference type="PANTHER" id="PTHR43166:SF30">
    <property type="entry name" value="METHIONINE IMPORT ATP-BINDING PROTEIN METN"/>
    <property type="match status" value="1"/>
</dbReference>
<dbReference type="SUPFAM" id="SSF55021">
    <property type="entry name" value="ACT-like"/>
    <property type="match status" value="1"/>
</dbReference>
<dbReference type="GO" id="GO:0005524">
    <property type="term" value="F:ATP binding"/>
    <property type="evidence" value="ECO:0007669"/>
    <property type="project" value="UniProtKB-KW"/>
</dbReference>
<dbReference type="InterPro" id="IPR050086">
    <property type="entry name" value="MetN_ABC_transporter-like"/>
</dbReference>
<dbReference type="Pfam" id="PF00005">
    <property type="entry name" value="ABC_tran"/>
    <property type="match status" value="1"/>
</dbReference>
<dbReference type="InterPro" id="IPR027417">
    <property type="entry name" value="P-loop_NTPase"/>
</dbReference>
<evidence type="ECO:0000256" key="2">
    <source>
        <dbReference type="ARBA" id="ARBA00022475"/>
    </source>
</evidence>
<dbReference type="CDD" id="cd03258">
    <property type="entry name" value="ABC_MetN_methionine_transporter"/>
    <property type="match status" value="1"/>
</dbReference>
<evidence type="ECO:0000256" key="1">
    <source>
        <dbReference type="ARBA" id="ARBA00022448"/>
    </source>
</evidence>
<dbReference type="EMBL" id="MIJE01000001">
    <property type="protein sequence ID" value="OEF98757.1"/>
    <property type="molecule type" value="Genomic_DNA"/>
</dbReference>
<dbReference type="SUPFAM" id="SSF52540">
    <property type="entry name" value="P-loop containing nucleoside triphosphate hydrolases"/>
    <property type="match status" value="1"/>
</dbReference>
<dbReference type="GO" id="GO:0006865">
    <property type="term" value="P:amino acid transport"/>
    <property type="evidence" value="ECO:0007669"/>
    <property type="project" value="UniProtKB-KW"/>
</dbReference>
<dbReference type="InterPro" id="IPR003593">
    <property type="entry name" value="AAA+_ATPase"/>
</dbReference>
<evidence type="ECO:0000256" key="5">
    <source>
        <dbReference type="ARBA" id="ARBA00022967"/>
    </source>
</evidence>
<keyword evidence="7" id="KW-0472">Membrane</keyword>
<protein>
    <submittedName>
        <fullName evidence="9">Methionine ABC transporter ATP-binding protein</fullName>
    </submittedName>
</protein>
<dbReference type="GO" id="GO:0016887">
    <property type="term" value="F:ATP hydrolysis activity"/>
    <property type="evidence" value="ECO:0007669"/>
    <property type="project" value="InterPro"/>
</dbReference>
<dbReference type="FunFam" id="3.40.50.300:FF:000233">
    <property type="entry name" value="Methionine import ATP-binding protein MetN"/>
    <property type="match status" value="1"/>
</dbReference>
<dbReference type="PROSITE" id="PS00211">
    <property type="entry name" value="ABC_TRANSPORTER_1"/>
    <property type="match status" value="1"/>
</dbReference>